<accession>A0ABQ9ILA4</accession>
<gene>
    <name evidence="1" type="ORF">PR048_002840</name>
</gene>
<organism evidence="1 2">
    <name type="scientific">Dryococelus australis</name>
    <dbReference type="NCBI Taxonomy" id="614101"/>
    <lineage>
        <taxon>Eukaryota</taxon>
        <taxon>Metazoa</taxon>
        <taxon>Ecdysozoa</taxon>
        <taxon>Arthropoda</taxon>
        <taxon>Hexapoda</taxon>
        <taxon>Insecta</taxon>
        <taxon>Pterygota</taxon>
        <taxon>Neoptera</taxon>
        <taxon>Polyneoptera</taxon>
        <taxon>Phasmatodea</taxon>
        <taxon>Verophasmatodea</taxon>
        <taxon>Anareolatae</taxon>
        <taxon>Phasmatidae</taxon>
        <taxon>Eurycanthinae</taxon>
        <taxon>Dryococelus</taxon>
    </lineage>
</organism>
<evidence type="ECO:0000313" key="1">
    <source>
        <dbReference type="EMBL" id="KAJ8897493.1"/>
    </source>
</evidence>
<protein>
    <submittedName>
        <fullName evidence="1">Uncharacterized protein</fullName>
    </submittedName>
</protein>
<comment type="caution">
    <text evidence="1">The sequence shown here is derived from an EMBL/GenBank/DDBJ whole genome shotgun (WGS) entry which is preliminary data.</text>
</comment>
<dbReference type="EMBL" id="JARBHB010000001">
    <property type="protein sequence ID" value="KAJ8897493.1"/>
    <property type="molecule type" value="Genomic_DNA"/>
</dbReference>
<sequence length="72" mass="8410">MGTVVFKQYGAPPHFSLIVHAFPERWVSRNYQRFWAPLSPDLAPLDDFAWGFVKSKVCQGKIRSIEELKRQM</sequence>
<dbReference type="PANTHER" id="PTHR47326">
    <property type="entry name" value="TRANSPOSABLE ELEMENT TC3 TRANSPOSASE-LIKE PROTEIN"/>
    <property type="match status" value="1"/>
</dbReference>
<name>A0ABQ9ILA4_9NEOP</name>
<dbReference type="Gene3D" id="3.30.420.10">
    <property type="entry name" value="Ribonuclease H-like superfamily/Ribonuclease H"/>
    <property type="match status" value="1"/>
</dbReference>
<keyword evidence="2" id="KW-1185">Reference proteome</keyword>
<dbReference type="Proteomes" id="UP001159363">
    <property type="component" value="Chromosome 1"/>
</dbReference>
<dbReference type="PANTHER" id="PTHR47326:SF1">
    <property type="entry name" value="HTH PSQ-TYPE DOMAIN-CONTAINING PROTEIN"/>
    <property type="match status" value="1"/>
</dbReference>
<dbReference type="InterPro" id="IPR036397">
    <property type="entry name" value="RNaseH_sf"/>
</dbReference>
<evidence type="ECO:0000313" key="2">
    <source>
        <dbReference type="Proteomes" id="UP001159363"/>
    </source>
</evidence>
<proteinExistence type="predicted"/>
<reference evidence="1 2" key="1">
    <citation type="submission" date="2023-02" db="EMBL/GenBank/DDBJ databases">
        <title>LHISI_Scaffold_Assembly.</title>
        <authorList>
            <person name="Stuart O.P."/>
            <person name="Cleave R."/>
            <person name="Magrath M.J.L."/>
            <person name="Mikheyev A.S."/>
        </authorList>
    </citation>
    <scope>NUCLEOTIDE SEQUENCE [LARGE SCALE GENOMIC DNA]</scope>
    <source>
        <strain evidence="1">Daus_M_001</strain>
        <tissue evidence="1">Leg muscle</tissue>
    </source>
</reference>